<dbReference type="Proteomes" id="UP000235116">
    <property type="component" value="Chromosome"/>
</dbReference>
<evidence type="ECO:0000313" key="2">
    <source>
        <dbReference type="EMBL" id="AUM14966.1"/>
    </source>
</evidence>
<dbReference type="InterPro" id="IPR034904">
    <property type="entry name" value="FSCA_dom_sf"/>
</dbReference>
<dbReference type="InterPro" id="IPR002744">
    <property type="entry name" value="MIP18-like"/>
</dbReference>
<proteinExistence type="predicted"/>
<evidence type="ECO:0000313" key="3">
    <source>
        <dbReference type="Proteomes" id="UP000235116"/>
    </source>
</evidence>
<evidence type="ECO:0000259" key="1">
    <source>
        <dbReference type="Pfam" id="PF01883"/>
    </source>
</evidence>
<dbReference type="SUPFAM" id="SSF117916">
    <property type="entry name" value="Fe-S cluster assembly (FSCA) domain-like"/>
    <property type="match status" value="1"/>
</dbReference>
<feature type="domain" description="MIP18 family-like" evidence="1">
    <location>
        <begin position="76"/>
        <end position="150"/>
    </location>
</feature>
<sequence>MVAVMRDCPARAVPSGTPITLPKNAFVTITQARGGNYTISFRGNLARVDGTDADALGLEVEELDFGQVEEGAPVSEHVWETLRTIYDPEIPVNIVDLGLIYNVEISENTSGHDVVTVTMTLTSPTCGMGQVLANDVRYRLKKVPNVDEVVVNIVFDPPWSRDKISEEAQLELGIF</sequence>
<dbReference type="Pfam" id="PF01883">
    <property type="entry name" value="FeS_assembly_P"/>
    <property type="match status" value="1"/>
</dbReference>
<dbReference type="PANTHER" id="PTHR42831:SF1">
    <property type="entry name" value="FE-S PROTEIN MATURATION AUXILIARY FACTOR YITW"/>
    <property type="match status" value="1"/>
</dbReference>
<dbReference type="Gene3D" id="3.30.300.130">
    <property type="entry name" value="Fe-S cluster assembly (FSCA)"/>
    <property type="match status" value="1"/>
</dbReference>
<dbReference type="OrthoDB" id="9805360at2"/>
<protein>
    <submittedName>
        <fullName evidence="2">Putative Fe-S cluster assembly protein SufT</fullName>
    </submittedName>
</protein>
<dbReference type="InterPro" id="IPR052339">
    <property type="entry name" value="Fe-S_Maturation_MIP18"/>
</dbReference>
<dbReference type="PANTHER" id="PTHR42831">
    <property type="entry name" value="FE-S PROTEIN MATURATION AUXILIARY FACTOR YITW"/>
    <property type="match status" value="1"/>
</dbReference>
<name>A0A2K9LRK1_9GAMM</name>
<reference evidence="3" key="1">
    <citation type="submission" date="2017-08" db="EMBL/GenBank/DDBJ databases">
        <title>Direct submision.</title>
        <authorList>
            <person name="Kim S.-J."/>
            <person name="Rhee S.-K."/>
        </authorList>
    </citation>
    <scope>NUCLEOTIDE SEQUENCE [LARGE SCALE GENOMIC DNA]</scope>
    <source>
        <strain evidence="3">GI5</strain>
    </source>
</reference>
<organism evidence="2 3">
    <name type="scientific">Ketobacter alkanivorans</name>
    <dbReference type="NCBI Taxonomy" id="1917421"/>
    <lineage>
        <taxon>Bacteria</taxon>
        <taxon>Pseudomonadati</taxon>
        <taxon>Pseudomonadota</taxon>
        <taxon>Gammaproteobacteria</taxon>
        <taxon>Pseudomonadales</taxon>
        <taxon>Ketobacteraceae</taxon>
        <taxon>Ketobacter</taxon>
    </lineage>
</organism>
<dbReference type="AlphaFoldDB" id="A0A2K9LRK1"/>
<keyword evidence="3" id="KW-1185">Reference proteome</keyword>
<gene>
    <name evidence="2" type="primary">sufT</name>
    <name evidence="2" type="ORF">Kalk_14460</name>
</gene>
<dbReference type="NCBIfam" id="TIGR03406">
    <property type="entry name" value="FeS_long_SufT"/>
    <property type="match status" value="1"/>
</dbReference>
<dbReference type="EMBL" id="CP022684">
    <property type="protein sequence ID" value="AUM14966.1"/>
    <property type="molecule type" value="Genomic_DNA"/>
</dbReference>
<dbReference type="InterPro" id="IPR017776">
    <property type="entry name" value="FeS_assembly_SufT_put"/>
</dbReference>
<accession>A0A2K9LRK1</accession>
<dbReference type="KEGG" id="kak:Kalk_14460"/>